<evidence type="ECO:0000313" key="2">
    <source>
        <dbReference type="EMBL" id="GIZ00355.1"/>
    </source>
</evidence>
<comment type="caution">
    <text evidence="2">The sequence shown here is derived from an EMBL/GenBank/DDBJ whole genome shotgun (WGS) entry which is preliminary data.</text>
</comment>
<evidence type="ECO:0000256" key="1">
    <source>
        <dbReference type="SAM" id="MobiDB-lite"/>
    </source>
</evidence>
<reference evidence="2 3" key="1">
    <citation type="submission" date="2021-06" db="EMBL/GenBank/DDBJ databases">
        <title>Caerostris extrusa draft genome.</title>
        <authorList>
            <person name="Kono N."/>
            <person name="Arakawa K."/>
        </authorList>
    </citation>
    <scope>NUCLEOTIDE SEQUENCE [LARGE SCALE GENOMIC DNA]</scope>
</reference>
<dbReference type="EMBL" id="BPLR01018534">
    <property type="protein sequence ID" value="GIZ00355.1"/>
    <property type="molecule type" value="Genomic_DNA"/>
</dbReference>
<name>A0AAV4Y2F7_CAEEX</name>
<dbReference type="AlphaFoldDB" id="A0AAV4Y2F7"/>
<proteinExistence type="predicted"/>
<protein>
    <submittedName>
        <fullName evidence="2">Uncharacterized protein</fullName>
    </submittedName>
</protein>
<feature type="region of interest" description="Disordered" evidence="1">
    <location>
        <begin position="33"/>
        <end position="55"/>
    </location>
</feature>
<dbReference type="Proteomes" id="UP001054945">
    <property type="component" value="Unassembled WGS sequence"/>
</dbReference>
<accession>A0AAV4Y2F7</accession>
<sequence>MKRYAEYTAIRIRAHINTAGALKNQPVAILGCSPSNNDRVRPHKGRSPDAAKKKKHTPVWRFATFPVWPRPIETICSAKRRRHFLIEESLMPRSEYQNHFL</sequence>
<gene>
    <name evidence="2" type="ORF">CEXT_94421</name>
</gene>
<keyword evidence="3" id="KW-1185">Reference proteome</keyword>
<organism evidence="2 3">
    <name type="scientific">Caerostris extrusa</name>
    <name type="common">Bark spider</name>
    <name type="synonym">Caerostris bankana</name>
    <dbReference type="NCBI Taxonomy" id="172846"/>
    <lineage>
        <taxon>Eukaryota</taxon>
        <taxon>Metazoa</taxon>
        <taxon>Ecdysozoa</taxon>
        <taxon>Arthropoda</taxon>
        <taxon>Chelicerata</taxon>
        <taxon>Arachnida</taxon>
        <taxon>Araneae</taxon>
        <taxon>Araneomorphae</taxon>
        <taxon>Entelegynae</taxon>
        <taxon>Araneoidea</taxon>
        <taxon>Araneidae</taxon>
        <taxon>Caerostris</taxon>
    </lineage>
</organism>
<evidence type="ECO:0000313" key="3">
    <source>
        <dbReference type="Proteomes" id="UP001054945"/>
    </source>
</evidence>